<keyword evidence="8" id="KW-1185">Reference proteome</keyword>
<evidence type="ECO:0000313" key="8">
    <source>
        <dbReference type="Proteomes" id="UP000250572"/>
    </source>
</evidence>
<evidence type="ECO:0000256" key="4">
    <source>
        <dbReference type="PROSITE-ProRule" id="PRU00023"/>
    </source>
</evidence>
<keyword evidence="2" id="KW-0677">Repeat</keyword>
<feature type="repeat" description="ANK" evidence="4">
    <location>
        <begin position="156"/>
        <end position="188"/>
    </location>
</feature>
<dbReference type="STRING" id="33528.ENSGAFP00000026216"/>
<feature type="repeat" description="ANK" evidence="4">
    <location>
        <begin position="852"/>
        <end position="884"/>
    </location>
</feature>
<dbReference type="GO" id="GO:0035556">
    <property type="term" value="P:intracellular signal transduction"/>
    <property type="evidence" value="ECO:0007669"/>
    <property type="project" value="InterPro"/>
</dbReference>
<dbReference type="SMART" id="SM00253">
    <property type="entry name" value="SOCS"/>
    <property type="match status" value="2"/>
</dbReference>
<dbReference type="InterPro" id="IPR036770">
    <property type="entry name" value="Ankyrin_rpt-contain_sf"/>
</dbReference>
<feature type="repeat" description="ANK" evidence="4">
    <location>
        <begin position="786"/>
        <end position="818"/>
    </location>
</feature>
<evidence type="ECO:0000256" key="5">
    <source>
        <dbReference type="SAM" id="MobiDB-lite"/>
    </source>
</evidence>
<feature type="repeat" description="ANK" evidence="4">
    <location>
        <begin position="885"/>
        <end position="917"/>
    </location>
</feature>
<feature type="repeat" description="ANK" evidence="4">
    <location>
        <begin position="950"/>
        <end position="982"/>
    </location>
</feature>
<dbReference type="FunFam" id="1.10.750.20:FF:000001">
    <property type="entry name" value="Ankyrin repeat and SOCS box containing 1"/>
    <property type="match status" value="1"/>
</dbReference>
<dbReference type="Pfam" id="PF12796">
    <property type="entry name" value="Ank_2"/>
    <property type="match status" value="7"/>
</dbReference>
<feature type="repeat" description="ANK" evidence="4">
    <location>
        <begin position="255"/>
        <end position="287"/>
    </location>
</feature>
<evidence type="ECO:0000256" key="2">
    <source>
        <dbReference type="ARBA" id="ARBA00022737"/>
    </source>
</evidence>
<dbReference type="PROSITE" id="PS50088">
    <property type="entry name" value="ANK_REPEAT"/>
    <property type="match status" value="16"/>
</dbReference>
<feature type="repeat" description="ANK" evidence="4">
    <location>
        <begin position="918"/>
        <end position="950"/>
    </location>
</feature>
<dbReference type="GO" id="GO:0005737">
    <property type="term" value="C:cytoplasm"/>
    <property type="evidence" value="ECO:0007669"/>
    <property type="project" value="TreeGrafter"/>
</dbReference>
<feature type="repeat" description="ANK" evidence="4">
    <location>
        <begin position="189"/>
        <end position="221"/>
    </location>
</feature>
<feature type="repeat" description="ANK" evidence="4">
    <location>
        <begin position="819"/>
        <end position="851"/>
    </location>
</feature>
<feature type="repeat" description="ANK" evidence="4">
    <location>
        <begin position="440"/>
        <end position="468"/>
    </location>
</feature>
<feature type="repeat" description="ANK" evidence="4">
    <location>
        <begin position="222"/>
        <end position="254"/>
    </location>
</feature>
<dbReference type="Pfam" id="PF07525">
    <property type="entry name" value="SOCS_box"/>
    <property type="match status" value="2"/>
</dbReference>
<dbReference type="SMART" id="SM00248">
    <property type="entry name" value="ANK"/>
    <property type="match status" value="20"/>
</dbReference>
<organism evidence="7 8">
    <name type="scientific">Gambusia affinis</name>
    <name type="common">Western mosquitofish</name>
    <name type="synonym">Heterandria affinis</name>
    <dbReference type="NCBI Taxonomy" id="33528"/>
    <lineage>
        <taxon>Eukaryota</taxon>
        <taxon>Metazoa</taxon>
        <taxon>Chordata</taxon>
        <taxon>Craniata</taxon>
        <taxon>Vertebrata</taxon>
        <taxon>Euteleostomi</taxon>
        <taxon>Actinopterygii</taxon>
        <taxon>Neopterygii</taxon>
        <taxon>Teleostei</taxon>
        <taxon>Neoteleostei</taxon>
        <taxon>Acanthomorphata</taxon>
        <taxon>Ovalentaria</taxon>
        <taxon>Atherinomorphae</taxon>
        <taxon>Cyprinodontiformes</taxon>
        <taxon>Poeciliidae</taxon>
        <taxon>Poeciliinae</taxon>
        <taxon>Gambusia</taxon>
    </lineage>
</organism>
<dbReference type="Pfam" id="PF00023">
    <property type="entry name" value="Ank"/>
    <property type="match status" value="1"/>
</dbReference>
<dbReference type="PROSITE" id="PS50225">
    <property type="entry name" value="SOCS"/>
    <property type="match status" value="2"/>
</dbReference>
<feature type="domain" description="SOCS box" evidence="6">
    <location>
        <begin position="1168"/>
        <end position="1214"/>
    </location>
</feature>
<dbReference type="SUPFAM" id="SSF158235">
    <property type="entry name" value="SOCS box-like"/>
    <property type="match status" value="2"/>
</dbReference>
<dbReference type="Proteomes" id="UP000250572">
    <property type="component" value="Unassembled WGS sequence"/>
</dbReference>
<feature type="repeat" description="ANK" evidence="4">
    <location>
        <begin position="398"/>
        <end position="430"/>
    </location>
</feature>
<feature type="repeat" description="ANK" evidence="4">
    <location>
        <begin position="753"/>
        <end position="785"/>
    </location>
</feature>
<feature type="repeat" description="ANK" evidence="4">
    <location>
        <begin position="470"/>
        <end position="502"/>
    </location>
</feature>
<dbReference type="AlphaFoldDB" id="A0A315VJT7"/>
<dbReference type="Gene3D" id="1.10.750.20">
    <property type="entry name" value="SOCS box"/>
    <property type="match status" value="2"/>
</dbReference>
<feature type="domain" description="SOCS box" evidence="6">
    <location>
        <begin position="620"/>
        <end position="667"/>
    </location>
</feature>
<keyword evidence="3 4" id="KW-0040">ANK repeat</keyword>
<feature type="region of interest" description="Disordered" evidence="5">
    <location>
        <begin position="29"/>
        <end position="71"/>
    </location>
</feature>
<dbReference type="PRINTS" id="PR01415">
    <property type="entry name" value="ANKYRIN"/>
</dbReference>
<feature type="compositionally biased region" description="Basic and acidic residues" evidence="5">
    <location>
        <begin position="30"/>
        <end position="55"/>
    </location>
</feature>
<name>A0A315VJT7_GAMAF</name>
<dbReference type="UniPathway" id="UPA00143"/>
<evidence type="ECO:0000313" key="7">
    <source>
        <dbReference type="EMBL" id="PWA23271.1"/>
    </source>
</evidence>
<comment type="pathway">
    <text evidence="1">Protein modification; protein ubiquitination.</text>
</comment>
<gene>
    <name evidence="7" type="ORF">CCH79_00020574</name>
</gene>
<dbReference type="EMBL" id="NHOQ01001650">
    <property type="protein sequence ID" value="PWA23271.1"/>
    <property type="molecule type" value="Genomic_DNA"/>
</dbReference>
<feature type="repeat" description="ANK" evidence="4">
    <location>
        <begin position="1018"/>
        <end position="1050"/>
    </location>
</feature>
<dbReference type="InterPro" id="IPR036036">
    <property type="entry name" value="SOCS_box-like_dom_sf"/>
</dbReference>
<accession>A0A315VJT7</accession>
<dbReference type="SUPFAM" id="SSF48403">
    <property type="entry name" value="Ankyrin repeat"/>
    <property type="match status" value="3"/>
</dbReference>
<evidence type="ECO:0000256" key="3">
    <source>
        <dbReference type="ARBA" id="ARBA00023043"/>
    </source>
</evidence>
<dbReference type="InterPro" id="IPR001496">
    <property type="entry name" value="SOCS_box"/>
</dbReference>
<dbReference type="PROSITE" id="PS50297">
    <property type="entry name" value="ANK_REP_REGION"/>
    <property type="match status" value="15"/>
</dbReference>
<feature type="repeat" description="ANK" evidence="4">
    <location>
        <begin position="288"/>
        <end position="320"/>
    </location>
</feature>
<reference evidence="7 8" key="1">
    <citation type="journal article" date="2018" name="G3 (Bethesda)">
        <title>A High-Quality Reference Genome for the Invasive Mosquitofish Gambusia affinis Using a Chicago Library.</title>
        <authorList>
            <person name="Hoffberg S.L."/>
            <person name="Troendle N.J."/>
            <person name="Glenn T.C."/>
            <person name="Mahmud O."/>
            <person name="Louha S."/>
            <person name="Chalopin D."/>
            <person name="Bennetzen J.L."/>
            <person name="Mauricio R."/>
        </authorList>
    </citation>
    <scope>NUCLEOTIDE SEQUENCE [LARGE SCALE GENOMIC DNA]</scope>
    <source>
        <strain evidence="7">NE01/NJP1002.9</strain>
        <tissue evidence="7">Muscle</tissue>
    </source>
</reference>
<dbReference type="GO" id="GO:0016567">
    <property type="term" value="P:protein ubiquitination"/>
    <property type="evidence" value="ECO:0007669"/>
    <property type="project" value="UniProtKB-UniPathway"/>
</dbReference>
<sequence length="1219" mass="134918">MAASEVNPEDFSVYAHLADEELVQIAVERSLSDIHQQTDTDQRSAPRARPPEPRNPEPPTDPPRSQHIQNCANPPTALTQFLYSPLNRESSSLLKLIMDGDAEALMDLVRQRPSSLTEPCSQGWVAIHEAAYYGQLQCVRILLRVDPSSVNRCTLNNETALLLAALRGNASCVEFLLKHGANVNTANKLRETPLFLACENPNEEVVELLLRYGAQVNLSSIQGESPLHEACRHGDLMVCRRLLDAGANLKARNVYQIQPVFSAAQNGNAETLQLLVQRGADANEQAGDGASPLYEACKNGHFSVVQALLTLKADPNRATNSGLLPLHVAVRNDHKRSETLRWVPCMRSFRSQAEGTKLCMTNSNPQTDPSPVNNSGLSVYRIVSLLIPLTSRVRIRTCGISPLHIAADRNRDEILELLIESGFDVNAELSEEHSQMYEDRRSTALYFSVSNGNLEAAEMLLEAGADPNLDIFNPLLIAVRLGWTDMAELLVRYGADVNAQMSTQPSSFPSAILLGMESPPILKLLLDNGCDARLCFRCEYGLQPHPTVAPSRHPTEELQVNQRSQPQHCIQYCQAISSSCFCRISGPIISMLLDYVGHARLCSQLLEILDSRSDWASIKLKAAPPHPLMQLCRLKIRFLLGVQRLKLIHTLPLPVRLIRFLRYDRMVAYYKNDGSLVHVAPEPEEEEEPLFRAIREGNANKVRALAMCPGTNLMLPSKLGWLAVHQAAWFGQDSCLRMLLSAQPGMVNKTTSRGDTPLLVAVSRVQLGCVQVLLENGADPEIPNYEKETPLYKACERNSAAIVAVLLNHGVAVNTRCIQGWTALQETVVRSNLEICDMLLKAGAKLNLRNMYGITPLFTAAQNGQMAALHFLIKHGADVNTQADDGATALYEAAKMGHQEVVQMLLSLKADANKPGKTGMLPLHIAAQRGSDAIVSMLIPVTSKARVRRTGISPLHLAAERNRDDVLEMLIEAGFDLSEERTRLYEDRRSTALYFTVINNNTEAARMLLAAGADPNLDMFRPLMVASRMGCIQIVKLLVEHGADINAAIPTHPTTFPAVYMFSMKYLPLFKYLLDHGGHALPCFHCCYGGRPHPPLKTSRSNWNEDADRPAAQGPVTRGVQFCEMISVPSICRWAGPIIDVLLDYVGHVTLCSRLMEHLDSYSGWSAIKEKAAPPRPLLQLCRLRILQLVGRRKLKRLPLPGGLIRFLKHQELPLDEEN</sequence>
<evidence type="ECO:0000259" key="6">
    <source>
        <dbReference type="PROSITE" id="PS50225"/>
    </source>
</evidence>
<dbReference type="InterPro" id="IPR002110">
    <property type="entry name" value="Ankyrin_rpt"/>
</dbReference>
<dbReference type="SMART" id="SM00969">
    <property type="entry name" value="SOCS_box"/>
    <property type="match status" value="2"/>
</dbReference>
<dbReference type="PANTHER" id="PTHR24198:SF190">
    <property type="entry name" value="DYNEIN HEAVY CHAIN 12, AXONEMAL-LIKE"/>
    <property type="match status" value="1"/>
</dbReference>
<dbReference type="PANTHER" id="PTHR24198">
    <property type="entry name" value="ANKYRIN REPEAT AND PROTEIN KINASE DOMAIN-CONTAINING PROTEIN"/>
    <property type="match status" value="1"/>
</dbReference>
<comment type="caution">
    <text evidence="7">The sequence shown here is derived from an EMBL/GenBank/DDBJ whole genome shotgun (WGS) entry which is preliminary data.</text>
</comment>
<evidence type="ECO:0000256" key="1">
    <source>
        <dbReference type="ARBA" id="ARBA00004906"/>
    </source>
</evidence>
<dbReference type="Pfam" id="PF13637">
    <property type="entry name" value="Ank_4"/>
    <property type="match status" value="1"/>
</dbReference>
<dbReference type="Gene3D" id="1.25.40.20">
    <property type="entry name" value="Ankyrin repeat-containing domain"/>
    <property type="match status" value="5"/>
</dbReference>
<protein>
    <recommendedName>
        <fullName evidence="6">SOCS box domain-containing protein</fullName>
    </recommendedName>
</protein>
<proteinExistence type="predicted"/>